<comment type="similarity">
    <text evidence="9">Belongs to the NAD synthetase family.</text>
</comment>
<dbReference type="GO" id="GO:0008795">
    <property type="term" value="F:NAD+ synthase activity"/>
    <property type="evidence" value="ECO:0007669"/>
    <property type="project" value="UniProtKB-UniRule"/>
</dbReference>
<evidence type="ECO:0000256" key="3">
    <source>
        <dbReference type="ARBA" id="ARBA00022598"/>
    </source>
</evidence>
<dbReference type="Proteomes" id="UP000195455">
    <property type="component" value="Unassembled WGS sequence"/>
</dbReference>
<evidence type="ECO:0000256" key="2">
    <source>
        <dbReference type="ARBA" id="ARBA00007145"/>
    </source>
</evidence>
<dbReference type="GO" id="GO:0005524">
    <property type="term" value="F:ATP binding"/>
    <property type="evidence" value="ECO:0007669"/>
    <property type="project" value="UniProtKB-UniRule"/>
</dbReference>
<dbReference type="NCBIfam" id="NF002730">
    <property type="entry name" value="PRK02628.1"/>
    <property type="match status" value="1"/>
</dbReference>
<dbReference type="PROSITE" id="PS50263">
    <property type="entry name" value="CN_HYDROLASE"/>
    <property type="match status" value="1"/>
</dbReference>
<name>A0A1Y3U2A3_9FIRM</name>
<dbReference type="InterPro" id="IPR014729">
    <property type="entry name" value="Rossmann-like_a/b/a_fold"/>
</dbReference>
<evidence type="ECO:0000313" key="12">
    <source>
        <dbReference type="Proteomes" id="UP000195455"/>
    </source>
</evidence>
<accession>A0A1Y3U2A3</accession>
<dbReference type="InterPro" id="IPR041856">
    <property type="entry name" value="NAD+_synth_C"/>
</dbReference>
<comment type="function">
    <text evidence="7">Catalyzes the ATP-dependent amidation of deamido-NAD to form NAD. Uses L-glutamine as a nitrogen source.</text>
</comment>
<dbReference type="Gene3D" id="3.40.50.620">
    <property type="entry name" value="HUPs"/>
    <property type="match status" value="1"/>
</dbReference>
<dbReference type="InterPro" id="IPR014445">
    <property type="entry name" value="Gln-dep_NAD_synthase"/>
</dbReference>
<feature type="binding site" evidence="7">
    <location>
        <position position="468"/>
    </location>
    <ligand>
        <name>ATP</name>
        <dbReference type="ChEBI" id="CHEBI:30616"/>
    </ligand>
</feature>
<feature type="binding site" evidence="7">
    <location>
        <position position="204"/>
    </location>
    <ligand>
        <name>L-glutamine</name>
        <dbReference type="ChEBI" id="CHEBI:58359"/>
    </ligand>
</feature>
<keyword evidence="5 7" id="KW-0067">ATP-binding</keyword>
<dbReference type="CDD" id="cd07570">
    <property type="entry name" value="GAT_Gln-NAD-synth"/>
    <property type="match status" value="1"/>
</dbReference>
<evidence type="ECO:0000259" key="10">
    <source>
        <dbReference type="PROSITE" id="PS50263"/>
    </source>
</evidence>
<dbReference type="AlphaFoldDB" id="A0A1Y3U2A3"/>
<dbReference type="Pfam" id="PF00795">
    <property type="entry name" value="CN_hydrolase"/>
    <property type="match status" value="1"/>
</dbReference>
<dbReference type="InterPro" id="IPR022310">
    <property type="entry name" value="NAD/GMP_synthase"/>
</dbReference>
<dbReference type="PANTHER" id="PTHR23090:SF9">
    <property type="entry name" value="GLUTAMINE-DEPENDENT NAD(+) SYNTHETASE"/>
    <property type="match status" value="1"/>
</dbReference>
<dbReference type="GO" id="GO:0004359">
    <property type="term" value="F:glutaminase activity"/>
    <property type="evidence" value="ECO:0007669"/>
    <property type="project" value="InterPro"/>
</dbReference>
<keyword evidence="6 7" id="KW-0520">NAD</keyword>
<reference evidence="12" key="1">
    <citation type="submission" date="2017-04" db="EMBL/GenBank/DDBJ databases">
        <title>Function of individual gut microbiota members based on whole genome sequencing of pure cultures obtained from chicken caecum.</title>
        <authorList>
            <person name="Medvecky M."/>
            <person name="Cejkova D."/>
            <person name="Polansky O."/>
            <person name="Karasova D."/>
            <person name="Kubasova T."/>
            <person name="Cizek A."/>
            <person name="Rychlik I."/>
        </authorList>
    </citation>
    <scope>NUCLEOTIDE SEQUENCE [LARGE SCALE GENOMIC DNA]</scope>
    <source>
        <strain evidence="12">An75</strain>
    </source>
</reference>
<dbReference type="PANTHER" id="PTHR23090">
    <property type="entry name" value="NH 3 /GLUTAMINE-DEPENDENT NAD + SYNTHETASE"/>
    <property type="match status" value="1"/>
</dbReference>
<evidence type="ECO:0000256" key="9">
    <source>
        <dbReference type="RuleBase" id="RU003811"/>
    </source>
</evidence>
<feature type="binding site" evidence="7">
    <location>
        <position position="198"/>
    </location>
    <ligand>
        <name>L-glutamine</name>
        <dbReference type="ChEBI" id="CHEBI:58359"/>
    </ligand>
</feature>
<evidence type="ECO:0000256" key="6">
    <source>
        <dbReference type="ARBA" id="ARBA00023027"/>
    </source>
</evidence>
<dbReference type="SUPFAM" id="SSF56317">
    <property type="entry name" value="Carbon-nitrogen hydrolase"/>
    <property type="match status" value="1"/>
</dbReference>
<feature type="domain" description="CN hydrolase" evidence="10">
    <location>
        <begin position="6"/>
        <end position="271"/>
    </location>
</feature>
<sequence length="646" mass="71838">MMFGYVKIGAAVPQLKLADCISNKEEILKLIREANEKGIRVLTFPELALTGYTCGDLFFQLPLIQAAEQALKEIAAETAELDMVIAIGVPVMADNQTFNCVALLHQGRILGLVPKTFIPNYSEFYEERWFASAGDLISEEISYAGQMVPIGADLLFAADGIPFLKIGVEICEDLWVPIPPSSYQSLYGATLLLNASASNELAGKPQYRHQLVAQQSSRCLAAYVYAAAGIGESTQDAVFSGHSLICENGTLLCETESFSRESQLVAADIDLEVLANERRHHTTFMGQLSQPEAQRFYREIHFPMTESPLCKLDRHISPAPFTPDDAHLDARCQNIFQIQVTGLARRMEHAHANTLVIGISGGLDSTLALLVAAKACDYLGLSRDHVLGVTMPGFGTTDRTYNNALELMRSLGIQMKEISIKNAALQHFADIEHDPEIHDVTYENTQARERTQILMDLANKTNGLVVGTGDLSELALGWATYNGDHMSMYGVNAGVPKTLVRVLVNWVAHSKAVDETASRILLDVLDTPISPELLPPDKDGKINQKTENLVGPYELHDFFLFHILRFGFRPAKVLYLAEIAFDGSYDRETLLKWLKNFYRRFFVQQFKRSCLPDGPKVGALCLSPRSDWRMPSDAFNRVWMEEVEKL</sequence>
<comment type="caution">
    <text evidence="11">The sequence shown here is derived from an EMBL/GenBank/DDBJ whole genome shotgun (WGS) entry which is preliminary data.</text>
</comment>
<feature type="binding site" evidence="7">
    <location>
        <begin position="478"/>
        <end position="481"/>
    </location>
    <ligand>
        <name>deamido-NAD(+)</name>
        <dbReference type="ChEBI" id="CHEBI:58437"/>
        <note>ligand shared between two neighboring subunits</note>
    </ligand>
</feature>
<protein>
    <recommendedName>
        <fullName evidence="7 8">Glutamine-dependent NAD(+) synthetase</fullName>
        <ecNumber evidence="7 8">6.3.5.1</ecNumber>
    </recommendedName>
    <alternativeName>
        <fullName evidence="7 8">NAD(+) synthase [glutamine-hydrolyzing]</fullName>
    </alternativeName>
</protein>
<keyword evidence="3 7" id="KW-0436">Ligase</keyword>
<evidence type="ECO:0000256" key="5">
    <source>
        <dbReference type="ARBA" id="ARBA00022840"/>
    </source>
</evidence>
<evidence type="ECO:0000313" key="11">
    <source>
        <dbReference type="EMBL" id="OUN42942.1"/>
    </source>
</evidence>
<dbReference type="Pfam" id="PF02540">
    <property type="entry name" value="NAD_synthase"/>
    <property type="match status" value="1"/>
</dbReference>
<evidence type="ECO:0000256" key="8">
    <source>
        <dbReference type="PIRNR" id="PIRNR006630"/>
    </source>
</evidence>
<dbReference type="SUPFAM" id="SSF52402">
    <property type="entry name" value="Adenine nucleotide alpha hydrolases-like"/>
    <property type="match status" value="1"/>
</dbReference>
<comment type="similarity">
    <text evidence="2 7 8">In the C-terminal section; belongs to the NAD synthetase family.</text>
</comment>
<dbReference type="NCBIfam" id="TIGR00552">
    <property type="entry name" value="nadE"/>
    <property type="match status" value="1"/>
</dbReference>
<feature type="active site" description="Proton acceptor; for glutaminase activity" evidence="7">
    <location>
        <position position="46"/>
    </location>
</feature>
<dbReference type="GO" id="GO:0005737">
    <property type="term" value="C:cytoplasm"/>
    <property type="evidence" value="ECO:0007669"/>
    <property type="project" value="InterPro"/>
</dbReference>
<evidence type="ECO:0000256" key="1">
    <source>
        <dbReference type="ARBA" id="ARBA00005188"/>
    </source>
</evidence>
<dbReference type="InterPro" id="IPR003694">
    <property type="entry name" value="NAD_synthase"/>
</dbReference>
<dbReference type="Gene3D" id="3.60.110.10">
    <property type="entry name" value="Carbon-nitrogen hydrolase"/>
    <property type="match status" value="1"/>
</dbReference>
<gene>
    <name evidence="7" type="primary">nadE</name>
    <name evidence="11" type="ORF">B5G26_08290</name>
</gene>
<feature type="binding site" evidence="7">
    <location>
        <position position="121"/>
    </location>
    <ligand>
        <name>L-glutamine</name>
        <dbReference type="ChEBI" id="CHEBI:58359"/>
    </ligand>
</feature>
<dbReference type="HAMAP" id="MF_02090">
    <property type="entry name" value="NadE_glutamine_dep"/>
    <property type="match status" value="1"/>
</dbReference>
<feature type="active site" description="For glutaminase activity" evidence="7">
    <location>
        <position position="115"/>
    </location>
</feature>
<evidence type="ECO:0000256" key="4">
    <source>
        <dbReference type="ARBA" id="ARBA00022741"/>
    </source>
</evidence>
<dbReference type="PIRSF" id="PIRSF006630">
    <property type="entry name" value="NADS_GAT"/>
    <property type="match status" value="1"/>
</dbReference>
<feature type="binding site" evidence="7">
    <location>
        <position position="473"/>
    </location>
    <ligand>
        <name>deamido-NAD(+)</name>
        <dbReference type="ChEBI" id="CHEBI:58437"/>
        <note>ligand shared between two neighboring subunits</note>
    </ligand>
</feature>
<dbReference type="CDD" id="cd00553">
    <property type="entry name" value="NAD_synthase"/>
    <property type="match status" value="1"/>
</dbReference>
<dbReference type="EC" id="6.3.5.1" evidence="7 8"/>
<feature type="binding site" evidence="7">
    <location>
        <begin position="358"/>
        <end position="365"/>
    </location>
    <ligand>
        <name>ATP</name>
        <dbReference type="ChEBI" id="CHEBI:30616"/>
    </ligand>
</feature>
<feature type="active site" description="Nucleophile; for glutaminase activity" evidence="7">
    <location>
        <position position="171"/>
    </location>
</feature>
<dbReference type="UniPathway" id="UPA00253">
    <property type="reaction ID" value="UER00334"/>
</dbReference>
<dbReference type="InterPro" id="IPR036526">
    <property type="entry name" value="C-N_Hydrolase_sf"/>
</dbReference>
<evidence type="ECO:0000256" key="7">
    <source>
        <dbReference type="HAMAP-Rule" id="MF_02090"/>
    </source>
</evidence>
<feature type="binding site" evidence="7">
    <location>
        <position position="444"/>
    </location>
    <ligand>
        <name>deamido-NAD(+)</name>
        <dbReference type="ChEBI" id="CHEBI:58437"/>
        <note>ligand shared between two neighboring subunits</note>
    </ligand>
</feature>
<comment type="pathway">
    <text evidence="1 7 8">Cofactor biosynthesis; NAD(+) biosynthesis; NAD(+) from deamido-NAD(+) (L-Gln route): step 1/1.</text>
</comment>
<dbReference type="EMBL" id="NFHM01000010">
    <property type="protein sequence ID" value="OUN42942.1"/>
    <property type="molecule type" value="Genomic_DNA"/>
</dbReference>
<dbReference type="GO" id="GO:0009435">
    <property type="term" value="P:NAD+ biosynthetic process"/>
    <property type="evidence" value="ECO:0007669"/>
    <property type="project" value="UniProtKB-UniRule"/>
</dbReference>
<proteinExistence type="inferred from homology"/>
<organism evidence="11 12">
    <name type="scientific">Anaerotignum lactatifermentans</name>
    <dbReference type="NCBI Taxonomy" id="160404"/>
    <lineage>
        <taxon>Bacteria</taxon>
        <taxon>Bacillati</taxon>
        <taxon>Bacillota</taxon>
        <taxon>Clostridia</taxon>
        <taxon>Lachnospirales</taxon>
        <taxon>Anaerotignaceae</taxon>
        <taxon>Anaerotignum</taxon>
    </lineage>
</organism>
<feature type="binding site" evidence="7">
    <location>
        <position position="607"/>
    </location>
    <ligand>
        <name>deamido-NAD(+)</name>
        <dbReference type="ChEBI" id="CHEBI:58437"/>
        <note>ligand shared between two neighboring subunits</note>
    </ligand>
</feature>
<dbReference type="InterPro" id="IPR003010">
    <property type="entry name" value="C-N_Hydrolase"/>
</dbReference>
<dbReference type="GO" id="GO:0003952">
    <property type="term" value="F:NAD+ synthase (glutamine-hydrolyzing) activity"/>
    <property type="evidence" value="ECO:0007669"/>
    <property type="project" value="UniProtKB-UniRule"/>
</dbReference>
<comment type="catalytic activity">
    <reaction evidence="7 8">
        <text>deamido-NAD(+) + L-glutamine + ATP + H2O = L-glutamate + AMP + diphosphate + NAD(+) + H(+)</text>
        <dbReference type="Rhea" id="RHEA:24384"/>
        <dbReference type="ChEBI" id="CHEBI:15377"/>
        <dbReference type="ChEBI" id="CHEBI:15378"/>
        <dbReference type="ChEBI" id="CHEBI:29985"/>
        <dbReference type="ChEBI" id="CHEBI:30616"/>
        <dbReference type="ChEBI" id="CHEBI:33019"/>
        <dbReference type="ChEBI" id="CHEBI:57540"/>
        <dbReference type="ChEBI" id="CHEBI:58359"/>
        <dbReference type="ChEBI" id="CHEBI:58437"/>
        <dbReference type="ChEBI" id="CHEBI:456215"/>
        <dbReference type="EC" id="6.3.5.1"/>
    </reaction>
</comment>
<dbReference type="Gene3D" id="1.10.10.1140">
    <property type="entry name" value="Glutamine-dependent NAD+ synthetase, C-terminal domain"/>
    <property type="match status" value="1"/>
</dbReference>
<keyword evidence="4 7" id="KW-0547">Nucleotide-binding</keyword>